<gene>
    <name evidence="2" type="ORF">pipiens_000252</name>
</gene>
<dbReference type="Proteomes" id="UP001562425">
    <property type="component" value="Unassembled WGS sequence"/>
</dbReference>
<keyword evidence="1" id="KW-1133">Transmembrane helix</keyword>
<evidence type="ECO:0000313" key="2">
    <source>
        <dbReference type="EMBL" id="KAL1397250.1"/>
    </source>
</evidence>
<keyword evidence="3" id="KW-1185">Reference proteome</keyword>
<keyword evidence="1" id="KW-0472">Membrane</keyword>
<accession>A0ABD1DD83</accession>
<proteinExistence type="predicted"/>
<organism evidence="2 3">
    <name type="scientific">Culex pipiens pipiens</name>
    <name type="common">Northern house mosquito</name>
    <dbReference type="NCBI Taxonomy" id="38569"/>
    <lineage>
        <taxon>Eukaryota</taxon>
        <taxon>Metazoa</taxon>
        <taxon>Ecdysozoa</taxon>
        <taxon>Arthropoda</taxon>
        <taxon>Hexapoda</taxon>
        <taxon>Insecta</taxon>
        <taxon>Pterygota</taxon>
        <taxon>Neoptera</taxon>
        <taxon>Endopterygota</taxon>
        <taxon>Diptera</taxon>
        <taxon>Nematocera</taxon>
        <taxon>Culicoidea</taxon>
        <taxon>Culicidae</taxon>
        <taxon>Culicinae</taxon>
        <taxon>Culicini</taxon>
        <taxon>Culex</taxon>
        <taxon>Culex</taxon>
    </lineage>
</organism>
<evidence type="ECO:0000256" key="1">
    <source>
        <dbReference type="SAM" id="Phobius"/>
    </source>
</evidence>
<feature type="transmembrane region" description="Helical" evidence="1">
    <location>
        <begin position="42"/>
        <end position="63"/>
    </location>
</feature>
<comment type="caution">
    <text evidence="2">The sequence shown here is derived from an EMBL/GenBank/DDBJ whole genome shotgun (WGS) entry which is preliminary data.</text>
</comment>
<dbReference type="EMBL" id="JBEHCU010006367">
    <property type="protein sequence ID" value="KAL1397250.1"/>
    <property type="molecule type" value="Genomic_DNA"/>
</dbReference>
<evidence type="ECO:0000313" key="3">
    <source>
        <dbReference type="Proteomes" id="UP001562425"/>
    </source>
</evidence>
<name>A0ABD1DD83_CULPP</name>
<dbReference type="AlphaFoldDB" id="A0ABD1DD83"/>
<sequence>MGVRKRHAEEEQLLVAKRTSAGVVHEEGKHDQSNLRCDWGNIAILFFVYLLQGIPIGLAAAAIR</sequence>
<keyword evidence="1" id="KW-0812">Transmembrane</keyword>
<protein>
    <submittedName>
        <fullName evidence="2">Uncharacterized protein</fullName>
    </submittedName>
</protein>
<reference evidence="2 3" key="1">
    <citation type="submission" date="2024-05" db="EMBL/GenBank/DDBJ databases">
        <title>Culex pipiens pipiens assembly and annotation.</title>
        <authorList>
            <person name="Alout H."/>
            <person name="Durand T."/>
        </authorList>
    </citation>
    <scope>NUCLEOTIDE SEQUENCE [LARGE SCALE GENOMIC DNA]</scope>
    <source>
        <strain evidence="2">HA-2024</strain>
        <tissue evidence="2">Whole body</tissue>
    </source>
</reference>
<feature type="non-terminal residue" evidence="2">
    <location>
        <position position="64"/>
    </location>
</feature>